<reference evidence="6 7" key="1">
    <citation type="submission" date="2021-03" db="EMBL/GenBank/DDBJ databases">
        <authorList>
            <person name="Kim M.K."/>
        </authorList>
    </citation>
    <scope>NUCLEOTIDE SEQUENCE [LARGE SCALE GENOMIC DNA]</scope>
    <source>
        <strain evidence="6 7">BT507</strain>
    </source>
</reference>
<dbReference type="InterPro" id="IPR016166">
    <property type="entry name" value="FAD-bd_PCMH"/>
</dbReference>
<organism evidence="6 7">
    <name type="scientific">Hymenobacter defluvii</name>
    <dbReference type="NCBI Taxonomy" id="2054411"/>
    <lineage>
        <taxon>Bacteria</taxon>
        <taxon>Pseudomonadati</taxon>
        <taxon>Bacteroidota</taxon>
        <taxon>Cytophagia</taxon>
        <taxon>Cytophagales</taxon>
        <taxon>Hymenobacteraceae</taxon>
        <taxon>Hymenobacter</taxon>
    </lineage>
</organism>
<dbReference type="PANTHER" id="PTHR42934">
    <property type="entry name" value="GLYCOLATE OXIDASE SUBUNIT GLCD"/>
    <property type="match status" value="1"/>
</dbReference>
<dbReference type="InterPro" id="IPR036318">
    <property type="entry name" value="FAD-bd_PCMH-like_sf"/>
</dbReference>
<dbReference type="InterPro" id="IPR051914">
    <property type="entry name" value="FAD-linked_OxidoTrans_Type4"/>
</dbReference>
<dbReference type="InterPro" id="IPR016169">
    <property type="entry name" value="FAD-bd_PCMH_sub2"/>
</dbReference>
<dbReference type="InterPro" id="IPR006094">
    <property type="entry name" value="Oxid_FAD_bind_N"/>
</dbReference>
<dbReference type="SUPFAM" id="SSF55103">
    <property type="entry name" value="FAD-linked oxidases, C-terminal domain"/>
    <property type="match status" value="1"/>
</dbReference>
<dbReference type="InterPro" id="IPR016164">
    <property type="entry name" value="FAD-linked_Oxase-like_C"/>
</dbReference>
<comment type="caution">
    <text evidence="6">The sequence shown here is derived from an EMBL/GenBank/DDBJ whole genome shotgun (WGS) entry which is preliminary data.</text>
</comment>
<dbReference type="PANTHER" id="PTHR42934:SF2">
    <property type="entry name" value="GLYCOLATE OXIDASE SUBUNIT GLCD"/>
    <property type="match status" value="1"/>
</dbReference>
<keyword evidence="7" id="KW-1185">Reference proteome</keyword>
<feature type="domain" description="FAD-binding PCMH-type" evidence="5">
    <location>
        <begin position="45"/>
        <end position="224"/>
    </location>
</feature>
<dbReference type="InterPro" id="IPR004113">
    <property type="entry name" value="FAD-bd_oxidored_4_C"/>
</dbReference>
<sequence>MNFQSLTPELIAAFEQIVGPAYILTAQHAEADAYADYGRDHTEDLHYAPDVVLRPANAEEISQIVHLCHKHHIPVTPRGAGTGLSGGALPVHNGVLLSTDRLNKIVEIDERNLQATVEPGVVNEAFQQAVQAVGLFYPPDPASKGSCFLGGNLAHSSGGPKAVKYGTTRDYVLNLQVVLPTGDIIWTAANTLKNSTGYNLTQLMVGSEGTLGIITKVVFRLLPYPKHNILMLVPFRQEGQAAEAVSAVFRAGIIPSGMEFMEREAIAWSSDYLKIPLTLPDDITAHLLIELDGQDLDNLYKEAEQVYTVLENYDVGEILLADNATQKDELWKIRRNIGNSVRYNSVYKEEDTVVPRAELPTLLRGVKEIGARYGFKSVCYGHAGDGNLHVNIIRGDLDDEKWNVGLRKPISEIFELCVKLGGTISGEHGIGLVQQGYIGIALKEANLNLMRGIKKVFDPHGIMNPGKIFQTTDSLGVQRITRISETIFYLSKHESKKAHQLVSLFAW</sequence>
<evidence type="ECO:0000313" key="7">
    <source>
        <dbReference type="Proteomes" id="UP000670527"/>
    </source>
</evidence>
<keyword evidence="4" id="KW-0560">Oxidoreductase</keyword>
<proteinExistence type="predicted"/>
<dbReference type="Gene3D" id="3.30.465.10">
    <property type="match status" value="1"/>
</dbReference>
<dbReference type="SUPFAM" id="SSF56176">
    <property type="entry name" value="FAD-binding/transporter-associated domain-like"/>
    <property type="match status" value="1"/>
</dbReference>
<dbReference type="EMBL" id="JAGETX010000038">
    <property type="protein sequence ID" value="MBO3273397.1"/>
    <property type="molecule type" value="Genomic_DNA"/>
</dbReference>
<evidence type="ECO:0000256" key="3">
    <source>
        <dbReference type="ARBA" id="ARBA00022827"/>
    </source>
</evidence>
<comment type="cofactor">
    <cofactor evidence="1">
        <name>FAD</name>
        <dbReference type="ChEBI" id="CHEBI:57692"/>
    </cofactor>
</comment>
<evidence type="ECO:0000256" key="4">
    <source>
        <dbReference type="ARBA" id="ARBA00023002"/>
    </source>
</evidence>
<evidence type="ECO:0000256" key="2">
    <source>
        <dbReference type="ARBA" id="ARBA00022630"/>
    </source>
</evidence>
<dbReference type="PROSITE" id="PS51387">
    <property type="entry name" value="FAD_PCMH"/>
    <property type="match status" value="1"/>
</dbReference>
<keyword evidence="3" id="KW-0274">FAD</keyword>
<protein>
    <submittedName>
        <fullName evidence="6">FAD-binding protein</fullName>
    </submittedName>
</protein>
<evidence type="ECO:0000259" key="5">
    <source>
        <dbReference type="PROSITE" id="PS51387"/>
    </source>
</evidence>
<dbReference type="Gene3D" id="1.10.45.10">
    <property type="entry name" value="Vanillyl-alcohol Oxidase, Chain A, domain 4"/>
    <property type="match status" value="1"/>
</dbReference>
<dbReference type="Pfam" id="PF01565">
    <property type="entry name" value="FAD_binding_4"/>
    <property type="match status" value="1"/>
</dbReference>
<accession>A0ABS3TID1</accession>
<dbReference type="Pfam" id="PF02913">
    <property type="entry name" value="FAD-oxidase_C"/>
    <property type="match status" value="1"/>
</dbReference>
<name>A0ABS3TID1_9BACT</name>
<dbReference type="Gene3D" id="3.30.70.2740">
    <property type="match status" value="1"/>
</dbReference>
<gene>
    <name evidence="6" type="ORF">J4D97_22295</name>
</gene>
<dbReference type="Proteomes" id="UP000670527">
    <property type="component" value="Unassembled WGS sequence"/>
</dbReference>
<dbReference type="InterPro" id="IPR016171">
    <property type="entry name" value="Vanillyl_alc_oxidase_C-sub2"/>
</dbReference>
<evidence type="ECO:0000313" key="6">
    <source>
        <dbReference type="EMBL" id="MBO3273397.1"/>
    </source>
</evidence>
<dbReference type="RefSeq" id="WP_208309524.1">
    <property type="nucleotide sequence ID" value="NZ_JAGETX010000038.1"/>
</dbReference>
<evidence type="ECO:0000256" key="1">
    <source>
        <dbReference type="ARBA" id="ARBA00001974"/>
    </source>
</evidence>
<keyword evidence="2" id="KW-0285">Flavoprotein</keyword>
<dbReference type="Gene3D" id="3.30.70.2190">
    <property type="match status" value="1"/>
</dbReference>